<dbReference type="InterPro" id="IPR003439">
    <property type="entry name" value="ABC_transporter-like_ATP-bd"/>
</dbReference>
<keyword evidence="4 6" id="KW-0472">Membrane</keyword>
<protein>
    <recommendedName>
        <fullName evidence="7">ABC transporter domain-containing protein</fullName>
    </recommendedName>
</protein>
<accession>A0A5N6RNM1</accession>
<dbReference type="Pfam" id="PF00005">
    <property type="entry name" value="ABC_tran"/>
    <property type="match status" value="1"/>
</dbReference>
<dbReference type="InterPro" id="IPR013525">
    <property type="entry name" value="ABC2_TM"/>
</dbReference>
<evidence type="ECO:0000259" key="7">
    <source>
        <dbReference type="PROSITE" id="PS50893"/>
    </source>
</evidence>
<dbReference type="GO" id="GO:0005524">
    <property type="term" value="F:ATP binding"/>
    <property type="evidence" value="ECO:0007669"/>
    <property type="project" value="InterPro"/>
</dbReference>
<feature type="transmembrane region" description="Helical" evidence="6">
    <location>
        <begin position="529"/>
        <end position="553"/>
    </location>
</feature>
<evidence type="ECO:0000313" key="9">
    <source>
        <dbReference type="Proteomes" id="UP000327013"/>
    </source>
</evidence>
<feature type="compositionally biased region" description="Polar residues" evidence="5">
    <location>
        <begin position="122"/>
        <end position="135"/>
    </location>
</feature>
<evidence type="ECO:0000256" key="1">
    <source>
        <dbReference type="ARBA" id="ARBA00004141"/>
    </source>
</evidence>
<dbReference type="Pfam" id="PF08370">
    <property type="entry name" value="PDR_assoc"/>
    <property type="match status" value="1"/>
</dbReference>
<keyword evidence="3 6" id="KW-1133">Transmembrane helix</keyword>
<feature type="transmembrane region" description="Helical" evidence="6">
    <location>
        <begin position="586"/>
        <end position="604"/>
    </location>
</feature>
<organism evidence="8 9">
    <name type="scientific">Carpinus fangiana</name>
    <dbReference type="NCBI Taxonomy" id="176857"/>
    <lineage>
        <taxon>Eukaryota</taxon>
        <taxon>Viridiplantae</taxon>
        <taxon>Streptophyta</taxon>
        <taxon>Embryophyta</taxon>
        <taxon>Tracheophyta</taxon>
        <taxon>Spermatophyta</taxon>
        <taxon>Magnoliopsida</taxon>
        <taxon>eudicotyledons</taxon>
        <taxon>Gunneridae</taxon>
        <taxon>Pentapetalae</taxon>
        <taxon>rosids</taxon>
        <taxon>fabids</taxon>
        <taxon>Fagales</taxon>
        <taxon>Betulaceae</taxon>
        <taxon>Carpinus</taxon>
    </lineage>
</organism>
<dbReference type="InterPro" id="IPR027417">
    <property type="entry name" value="P-loop_NTPase"/>
</dbReference>
<feature type="transmembrane region" description="Helical" evidence="6">
    <location>
        <begin position="636"/>
        <end position="662"/>
    </location>
</feature>
<dbReference type="Proteomes" id="UP000327013">
    <property type="component" value="Chromosome 7"/>
</dbReference>
<name>A0A5N6RNM1_9ROSI</name>
<keyword evidence="9" id="KW-1185">Reference proteome</keyword>
<dbReference type="EMBL" id="CM017327">
    <property type="protein sequence ID" value="KAE8099926.1"/>
    <property type="molecule type" value="Genomic_DNA"/>
</dbReference>
<dbReference type="FunFam" id="3.40.50.300:FF:003489">
    <property type="entry name" value="ABC transporter G family member 39"/>
    <property type="match status" value="1"/>
</dbReference>
<sequence>MVDMGLLDFTYDVWAECCSNQQVPWEELETSNFLNWLLHVLPNSMESLGVEVLKSCGLFSHAYWYWIGVGALVGYVLLLNAGFTLALTFFNPMGKPEAIKSEDPQSKGCDDRSGKTIGSPPRGNSSSHRTNNIESGNEIRREKGMVLPFEQHTLTFDEITSSVDMPQEMKNKGVTEDKLVLLKGVSGAFKQGVLTALMGVSGASKTTLMDVLAGRKTSGYIDWKITISGYPKKQETFARVSGYCEQSDIRSPHVTVYESLLYSSWLHLPPDVDSKTRKMFIEEVIELVELKPLRQSLVGLPGVNGLSTEQRKRLTIAVELVANPSIIFMDEPTSGLDARAAAIVMRIELVKFKMVTIQLLGCWKRNKALVRELSSPALGSKDLYFPAQYSQSYFSQFVACLWKKHWSYWHNPLYTAIRFLFTMIIALMFGTMFWNLGSKTKKEQDVFNAMGFMYVAVLFIGIKNANSVQPVVAVERTVFYRERAAGMYSSLPYAFAQVVIDLPYVFVQAVSYGIVVYAMIGFEWTAAKFFWYLFFMYFSLLYFTFYGMMAVGVTPNHHIASVIASAFYGIWNLFSGFIIPRPRIPIWWRWYSWACPIAWTFYGMTASEFGDKKNTLETSETVEEFVREYFGFKHELVGVAAAVVVGFIVLFAFVFAVSIKVFNFQKR</sequence>
<dbReference type="GO" id="GO:0140359">
    <property type="term" value="F:ABC-type transporter activity"/>
    <property type="evidence" value="ECO:0007669"/>
    <property type="project" value="InterPro"/>
</dbReference>
<dbReference type="Pfam" id="PF01061">
    <property type="entry name" value="ABC2_membrane"/>
    <property type="match status" value="1"/>
</dbReference>
<dbReference type="AlphaFoldDB" id="A0A5N6RNM1"/>
<feature type="compositionally biased region" description="Basic and acidic residues" evidence="5">
    <location>
        <begin position="99"/>
        <end position="114"/>
    </location>
</feature>
<comment type="subcellular location">
    <subcellularLocation>
        <location evidence="1">Membrane</location>
        <topology evidence="1">Multi-pass membrane protein</topology>
    </subcellularLocation>
</comment>
<gene>
    <name evidence="8" type="ORF">FH972_017870</name>
</gene>
<feature type="domain" description="ABC transporter" evidence="7">
    <location>
        <begin position="154"/>
        <end position="414"/>
    </location>
</feature>
<evidence type="ECO:0000256" key="6">
    <source>
        <dbReference type="SAM" id="Phobius"/>
    </source>
</evidence>
<reference evidence="8 9" key="1">
    <citation type="submission" date="2019-06" db="EMBL/GenBank/DDBJ databases">
        <title>A chromosomal-level reference genome of Carpinus fangiana (Coryloideae, Betulaceae).</title>
        <authorList>
            <person name="Yang X."/>
            <person name="Wang Z."/>
            <person name="Zhang L."/>
            <person name="Hao G."/>
            <person name="Liu J."/>
            <person name="Yang Y."/>
        </authorList>
    </citation>
    <scope>NUCLEOTIDE SEQUENCE [LARGE SCALE GENOMIC DNA]</scope>
    <source>
        <strain evidence="8">Cfa_2016G</strain>
        <tissue evidence="8">Leaf</tissue>
    </source>
</reference>
<dbReference type="PANTHER" id="PTHR48040:SF22">
    <property type="entry name" value="ABC TRANSPORTER DOMAIN-CONTAINING PROTEIN"/>
    <property type="match status" value="1"/>
</dbReference>
<dbReference type="GO" id="GO:0016887">
    <property type="term" value="F:ATP hydrolysis activity"/>
    <property type="evidence" value="ECO:0007669"/>
    <property type="project" value="InterPro"/>
</dbReference>
<evidence type="ECO:0000256" key="4">
    <source>
        <dbReference type="ARBA" id="ARBA00023136"/>
    </source>
</evidence>
<dbReference type="InterPro" id="IPR013581">
    <property type="entry name" value="PDR_assoc"/>
</dbReference>
<feature type="transmembrane region" description="Helical" evidence="6">
    <location>
        <begin position="446"/>
        <end position="466"/>
    </location>
</feature>
<evidence type="ECO:0000313" key="8">
    <source>
        <dbReference type="EMBL" id="KAE8099926.1"/>
    </source>
</evidence>
<dbReference type="PANTHER" id="PTHR48040">
    <property type="entry name" value="PLEIOTROPIC DRUG RESISTANCE PROTEIN 1-LIKE ISOFORM X1"/>
    <property type="match status" value="1"/>
</dbReference>
<dbReference type="SUPFAM" id="SSF52540">
    <property type="entry name" value="P-loop containing nucleoside triphosphate hydrolases"/>
    <property type="match status" value="1"/>
</dbReference>
<evidence type="ECO:0000256" key="3">
    <source>
        <dbReference type="ARBA" id="ARBA00022989"/>
    </source>
</evidence>
<dbReference type="OrthoDB" id="66620at2759"/>
<dbReference type="GO" id="GO:0016020">
    <property type="term" value="C:membrane"/>
    <property type="evidence" value="ECO:0007669"/>
    <property type="project" value="UniProtKB-SubCell"/>
</dbReference>
<proteinExistence type="predicted"/>
<feature type="region of interest" description="Disordered" evidence="5">
    <location>
        <begin position="99"/>
        <end position="137"/>
    </location>
</feature>
<feature type="transmembrane region" description="Helical" evidence="6">
    <location>
        <begin position="502"/>
        <end position="522"/>
    </location>
</feature>
<feature type="transmembrane region" description="Helical" evidence="6">
    <location>
        <begin position="63"/>
        <end position="90"/>
    </location>
</feature>
<dbReference type="Gene3D" id="3.40.50.300">
    <property type="entry name" value="P-loop containing nucleotide triphosphate hydrolases"/>
    <property type="match status" value="1"/>
</dbReference>
<feature type="transmembrane region" description="Helical" evidence="6">
    <location>
        <begin position="559"/>
        <end position="579"/>
    </location>
</feature>
<evidence type="ECO:0000256" key="5">
    <source>
        <dbReference type="SAM" id="MobiDB-lite"/>
    </source>
</evidence>
<keyword evidence="2 6" id="KW-0812">Transmembrane</keyword>
<evidence type="ECO:0000256" key="2">
    <source>
        <dbReference type="ARBA" id="ARBA00022692"/>
    </source>
</evidence>
<dbReference type="PROSITE" id="PS50893">
    <property type="entry name" value="ABC_TRANSPORTER_2"/>
    <property type="match status" value="1"/>
</dbReference>
<feature type="transmembrane region" description="Helical" evidence="6">
    <location>
        <begin position="413"/>
        <end position="434"/>
    </location>
</feature>